<sequence length="78" mass="8649">MPSEKRAAVAGCFLVGIEGVMQGLLISIYDDDVYSKHGFLAQVEVTLFDVEILDVFCTQKKDKVIAEKYQDSGFSEVL</sequence>
<keyword evidence="3" id="KW-1185">Reference proteome</keyword>
<keyword evidence="1" id="KW-1133">Transmembrane helix</keyword>
<gene>
    <name evidence="2" type="ORF">OsI_29725</name>
</gene>
<evidence type="ECO:0000313" key="3">
    <source>
        <dbReference type="Proteomes" id="UP000007015"/>
    </source>
</evidence>
<evidence type="ECO:0000313" key="2">
    <source>
        <dbReference type="EMBL" id="EEC83800.1"/>
    </source>
</evidence>
<dbReference type="EMBL" id="CM000133">
    <property type="protein sequence ID" value="EEC83800.1"/>
    <property type="molecule type" value="Genomic_DNA"/>
</dbReference>
<feature type="transmembrane region" description="Helical" evidence="1">
    <location>
        <begin position="7"/>
        <end position="29"/>
    </location>
</feature>
<accession>B8BC24</accession>
<proteinExistence type="predicted"/>
<dbReference type="Proteomes" id="UP000007015">
    <property type="component" value="Chromosome 8"/>
</dbReference>
<evidence type="ECO:0000256" key="1">
    <source>
        <dbReference type="SAM" id="Phobius"/>
    </source>
</evidence>
<organism evidence="2 3">
    <name type="scientific">Oryza sativa subsp. indica</name>
    <name type="common">Rice</name>
    <dbReference type="NCBI Taxonomy" id="39946"/>
    <lineage>
        <taxon>Eukaryota</taxon>
        <taxon>Viridiplantae</taxon>
        <taxon>Streptophyta</taxon>
        <taxon>Embryophyta</taxon>
        <taxon>Tracheophyta</taxon>
        <taxon>Spermatophyta</taxon>
        <taxon>Magnoliopsida</taxon>
        <taxon>Liliopsida</taxon>
        <taxon>Poales</taxon>
        <taxon>Poaceae</taxon>
        <taxon>BOP clade</taxon>
        <taxon>Oryzoideae</taxon>
        <taxon>Oryzeae</taxon>
        <taxon>Oryzinae</taxon>
        <taxon>Oryza</taxon>
        <taxon>Oryza sativa</taxon>
    </lineage>
</organism>
<dbReference type="Gramene" id="BGIOSGA028910-TA">
    <property type="protein sequence ID" value="BGIOSGA028910-PA"/>
    <property type="gene ID" value="BGIOSGA028910"/>
</dbReference>
<reference evidence="2 3" key="1">
    <citation type="journal article" date="2005" name="PLoS Biol.">
        <title>The genomes of Oryza sativa: a history of duplications.</title>
        <authorList>
            <person name="Yu J."/>
            <person name="Wang J."/>
            <person name="Lin W."/>
            <person name="Li S."/>
            <person name="Li H."/>
            <person name="Zhou J."/>
            <person name="Ni P."/>
            <person name="Dong W."/>
            <person name="Hu S."/>
            <person name="Zeng C."/>
            <person name="Zhang J."/>
            <person name="Zhang Y."/>
            <person name="Li R."/>
            <person name="Xu Z."/>
            <person name="Li S."/>
            <person name="Li X."/>
            <person name="Zheng H."/>
            <person name="Cong L."/>
            <person name="Lin L."/>
            <person name="Yin J."/>
            <person name="Geng J."/>
            <person name="Li G."/>
            <person name="Shi J."/>
            <person name="Liu J."/>
            <person name="Lv H."/>
            <person name="Li J."/>
            <person name="Wang J."/>
            <person name="Deng Y."/>
            <person name="Ran L."/>
            <person name="Shi X."/>
            <person name="Wang X."/>
            <person name="Wu Q."/>
            <person name="Li C."/>
            <person name="Ren X."/>
            <person name="Wang J."/>
            <person name="Wang X."/>
            <person name="Li D."/>
            <person name="Liu D."/>
            <person name="Zhang X."/>
            <person name="Ji Z."/>
            <person name="Zhao W."/>
            <person name="Sun Y."/>
            <person name="Zhang Z."/>
            <person name="Bao J."/>
            <person name="Han Y."/>
            <person name="Dong L."/>
            <person name="Ji J."/>
            <person name="Chen P."/>
            <person name="Wu S."/>
            <person name="Liu J."/>
            <person name="Xiao Y."/>
            <person name="Bu D."/>
            <person name="Tan J."/>
            <person name="Yang L."/>
            <person name="Ye C."/>
            <person name="Zhang J."/>
            <person name="Xu J."/>
            <person name="Zhou Y."/>
            <person name="Yu Y."/>
            <person name="Zhang B."/>
            <person name="Zhuang S."/>
            <person name="Wei H."/>
            <person name="Liu B."/>
            <person name="Lei M."/>
            <person name="Yu H."/>
            <person name="Li Y."/>
            <person name="Xu H."/>
            <person name="Wei S."/>
            <person name="He X."/>
            <person name="Fang L."/>
            <person name="Zhang Z."/>
            <person name="Zhang Y."/>
            <person name="Huang X."/>
            <person name="Su Z."/>
            <person name="Tong W."/>
            <person name="Li J."/>
            <person name="Tong Z."/>
            <person name="Li S."/>
            <person name="Ye J."/>
            <person name="Wang L."/>
            <person name="Fang L."/>
            <person name="Lei T."/>
            <person name="Chen C."/>
            <person name="Chen H."/>
            <person name="Xu Z."/>
            <person name="Li H."/>
            <person name="Huang H."/>
            <person name="Zhang F."/>
            <person name="Xu H."/>
            <person name="Li N."/>
            <person name="Zhao C."/>
            <person name="Li S."/>
            <person name="Dong L."/>
            <person name="Huang Y."/>
            <person name="Li L."/>
            <person name="Xi Y."/>
            <person name="Qi Q."/>
            <person name="Li W."/>
            <person name="Zhang B."/>
            <person name="Hu W."/>
            <person name="Zhang Y."/>
            <person name="Tian X."/>
            <person name="Jiao Y."/>
            <person name="Liang X."/>
            <person name="Jin J."/>
            <person name="Gao L."/>
            <person name="Zheng W."/>
            <person name="Hao B."/>
            <person name="Liu S."/>
            <person name="Wang W."/>
            <person name="Yuan L."/>
            <person name="Cao M."/>
            <person name="McDermott J."/>
            <person name="Samudrala R."/>
            <person name="Wang J."/>
            <person name="Wong G.K."/>
            <person name="Yang H."/>
        </authorList>
    </citation>
    <scope>NUCLEOTIDE SEQUENCE [LARGE SCALE GENOMIC DNA]</scope>
    <source>
        <strain evidence="3">cv. 93-11</strain>
    </source>
</reference>
<keyword evidence="1" id="KW-0812">Transmembrane</keyword>
<name>B8BC24_ORYSI</name>
<dbReference type="HOGENOM" id="CLU_2626357_0_0_1"/>
<protein>
    <submittedName>
        <fullName evidence="2">Uncharacterized protein</fullName>
    </submittedName>
</protein>
<dbReference type="AlphaFoldDB" id="B8BC24"/>
<keyword evidence="1" id="KW-0472">Membrane</keyword>